<dbReference type="EMBL" id="BAABFC010000001">
    <property type="protein sequence ID" value="GAA4493646.1"/>
    <property type="molecule type" value="Genomic_DNA"/>
</dbReference>
<evidence type="ECO:0000313" key="3">
    <source>
        <dbReference type="Proteomes" id="UP001501321"/>
    </source>
</evidence>
<sequence>MTEEQRLEPGAAAQLALNTLTAQIQVLIASTSGSTKLQAESLQTLLVSNMQMITEASNDQVDDYNAICDVLECRDKELQKAQDEAVRLAKELRNLQAGRAEDEKKVRAIMAEHEQVKNQRDNYKRDADETGKLRAEVKRLKNQAANHVDAQAKKDAQLATANQTIQRLRSRLGPTAEAVRSCLEMMRFTRNAMIFEGVATEQTIEHNGEQFHIYRRPGNVASGFKPMNTDQQVSRAHQFYFRVETNSGYHCDVVPLANGDAAAAKHKALPVAVKKHLVSLFNDETMFDRDKLVLRSDALSERLNEIEATIVPLDALLQGLDRQLITQGVVSHSRVNASKHNKRRAA</sequence>
<keyword evidence="3" id="KW-1185">Reference proteome</keyword>
<dbReference type="RefSeq" id="WP_345009576.1">
    <property type="nucleotide sequence ID" value="NZ_BAABFC010000001.1"/>
</dbReference>
<proteinExistence type="predicted"/>
<name>A0ABP8PYA2_9GAMM</name>
<dbReference type="Proteomes" id="UP001501321">
    <property type="component" value="Unassembled WGS sequence"/>
</dbReference>
<evidence type="ECO:0000313" key="2">
    <source>
        <dbReference type="EMBL" id="GAA4493646.1"/>
    </source>
</evidence>
<feature type="coiled-coil region" evidence="1">
    <location>
        <begin position="71"/>
        <end position="126"/>
    </location>
</feature>
<evidence type="ECO:0000256" key="1">
    <source>
        <dbReference type="SAM" id="Coils"/>
    </source>
</evidence>
<accession>A0ABP8PYA2</accession>
<reference evidence="3" key="1">
    <citation type="journal article" date="2019" name="Int. J. Syst. Evol. Microbiol.">
        <title>The Global Catalogue of Microorganisms (GCM) 10K type strain sequencing project: providing services to taxonomists for standard genome sequencing and annotation.</title>
        <authorList>
            <consortium name="The Broad Institute Genomics Platform"/>
            <consortium name="The Broad Institute Genome Sequencing Center for Infectious Disease"/>
            <person name="Wu L."/>
            <person name="Ma J."/>
        </authorList>
    </citation>
    <scope>NUCLEOTIDE SEQUENCE [LARGE SCALE GENOMIC DNA]</scope>
    <source>
        <strain evidence="3">JCM 32226</strain>
    </source>
</reference>
<protein>
    <submittedName>
        <fullName evidence="2">Uncharacterized protein</fullName>
    </submittedName>
</protein>
<keyword evidence="1" id="KW-0175">Coiled coil</keyword>
<organism evidence="2 3">
    <name type="scientific">Pseudaeromonas paramecii</name>
    <dbReference type="NCBI Taxonomy" id="2138166"/>
    <lineage>
        <taxon>Bacteria</taxon>
        <taxon>Pseudomonadati</taxon>
        <taxon>Pseudomonadota</taxon>
        <taxon>Gammaproteobacteria</taxon>
        <taxon>Aeromonadales</taxon>
        <taxon>Aeromonadaceae</taxon>
        <taxon>Pseudaeromonas</taxon>
    </lineage>
</organism>
<comment type="caution">
    <text evidence="2">The sequence shown here is derived from an EMBL/GenBank/DDBJ whole genome shotgun (WGS) entry which is preliminary data.</text>
</comment>
<gene>
    <name evidence="2" type="ORF">GCM10023095_04240</name>
</gene>